<dbReference type="InterPro" id="IPR008758">
    <property type="entry name" value="Peptidase_S28"/>
</dbReference>
<proteinExistence type="inferred from homology"/>
<evidence type="ECO:0000256" key="17">
    <source>
        <dbReference type="ARBA" id="ARBA00076608"/>
    </source>
</evidence>
<protein>
    <recommendedName>
        <fullName evidence="15">Lysosomal Pro-X carboxypeptidase</fullName>
        <ecNumber evidence="14">3.4.16.2</ecNumber>
    </recommendedName>
    <alternativeName>
        <fullName evidence="17">Proline carboxypeptidase</fullName>
    </alternativeName>
    <alternativeName>
        <fullName evidence="16">Prolylcarboxypeptidase</fullName>
    </alternativeName>
</protein>
<keyword evidence="10" id="KW-0325">Glycoprotein</keyword>
<gene>
    <name evidence="19" type="ORF">ABEB36_011459</name>
</gene>
<evidence type="ECO:0000256" key="18">
    <source>
        <dbReference type="SAM" id="SignalP"/>
    </source>
</evidence>
<name>A0ABD1EFH9_HYPHA</name>
<dbReference type="Proteomes" id="UP001566132">
    <property type="component" value="Unassembled WGS sequence"/>
</dbReference>
<evidence type="ECO:0000256" key="12">
    <source>
        <dbReference type="ARBA" id="ARBA00052013"/>
    </source>
</evidence>
<dbReference type="GO" id="GO:0006508">
    <property type="term" value="P:proteolysis"/>
    <property type="evidence" value="ECO:0007669"/>
    <property type="project" value="UniProtKB-KW"/>
</dbReference>
<evidence type="ECO:0000256" key="15">
    <source>
        <dbReference type="ARBA" id="ARBA00073691"/>
    </source>
</evidence>
<dbReference type="InterPro" id="IPR029058">
    <property type="entry name" value="AB_hydrolase_fold"/>
</dbReference>
<evidence type="ECO:0000256" key="16">
    <source>
        <dbReference type="ARBA" id="ARBA00076475"/>
    </source>
</evidence>
<dbReference type="AlphaFoldDB" id="A0ABD1EFH9"/>
<comment type="catalytic activity">
    <reaction evidence="12">
        <text>Cleavage of a -Pro-|-Xaa bond to release a C-terminal amino acid.</text>
        <dbReference type="EC" id="3.4.16.2"/>
    </reaction>
</comment>
<sequence>MKLILLFLTISVGFISNEEEYKFITKYIDVPLDHFSFTVNNTFKLRYLINDSYFNQDDPIFFYTGNEGDISMFAQNTGFIFDLARKLGALIVFAEHRFYGETLPFGNASYSSPQNLGYLSAQQALADYVYLINDLQKQYGKNVDIIKLPVIAFGGSYGGMLAAWIRIKYPYAVTGAIASSAPIWQFQGLTPCENFYKIVTDVIRSLGSESCVNTLTKSWGILRNLTKTDKGKTDVSNTFKLCQPLKNQNNTDALLSWLSDIYVNIVMINYPYPTSFLVPLPGNPVKEFCQAIDSSDSTGDEDLLTAVAKGLEIYTNFTSSVKCNDILADPAPNLGYLGWYFQSCTDMIMPICSTKDDLFEDYQWDFSEFSNSCFKKFSVRPRNEEVPILEFGGKDIETATNIVFSNGLLDPWSSGGVLKNISSQVVSILIPDGAHHVDLRSSNPLDNEDVKVARQFHEIQIKKWLDKYYFHNLPLDVYSEKFKGRF</sequence>
<evidence type="ECO:0000256" key="10">
    <source>
        <dbReference type="ARBA" id="ARBA00023180"/>
    </source>
</evidence>
<evidence type="ECO:0000256" key="7">
    <source>
        <dbReference type="ARBA" id="ARBA00022801"/>
    </source>
</evidence>
<evidence type="ECO:0000256" key="8">
    <source>
        <dbReference type="ARBA" id="ARBA00023145"/>
    </source>
</evidence>
<dbReference type="GO" id="GO:0005764">
    <property type="term" value="C:lysosome"/>
    <property type="evidence" value="ECO:0007669"/>
    <property type="project" value="UniProtKB-SubCell"/>
</dbReference>
<keyword evidence="8" id="KW-0865">Zymogen</keyword>
<dbReference type="PANTHER" id="PTHR11010:SF38">
    <property type="entry name" value="LYSOSOMAL PRO-X CARBOXYPEPTIDASE"/>
    <property type="match status" value="1"/>
</dbReference>
<evidence type="ECO:0000256" key="14">
    <source>
        <dbReference type="ARBA" id="ARBA00066456"/>
    </source>
</evidence>
<keyword evidence="20" id="KW-1185">Reference proteome</keyword>
<evidence type="ECO:0000256" key="11">
    <source>
        <dbReference type="ARBA" id="ARBA00023228"/>
    </source>
</evidence>
<accession>A0ABD1EFH9</accession>
<evidence type="ECO:0000256" key="6">
    <source>
        <dbReference type="ARBA" id="ARBA00022729"/>
    </source>
</evidence>
<keyword evidence="9" id="KW-1015">Disulfide bond</keyword>
<dbReference type="GO" id="GO:0004185">
    <property type="term" value="F:serine-type carboxypeptidase activity"/>
    <property type="evidence" value="ECO:0007669"/>
    <property type="project" value="UniProtKB-EC"/>
</dbReference>
<feature type="chain" id="PRO_5044776515" description="Lysosomal Pro-X carboxypeptidase" evidence="18">
    <location>
        <begin position="18"/>
        <end position="486"/>
    </location>
</feature>
<keyword evidence="4" id="KW-0121">Carboxypeptidase</keyword>
<dbReference type="FunFam" id="1.20.120.980:FF:000002">
    <property type="entry name" value="lysosomal Pro-X carboxypeptidase"/>
    <property type="match status" value="1"/>
</dbReference>
<evidence type="ECO:0000256" key="1">
    <source>
        <dbReference type="ARBA" id="ARBA00004371"/>
    </source>
</evidence>
<evidence type="ECO:0000313" key="19">
    <source>
        <dbReference type="EMBL" id="KAL1493398.1"/>
    </source>
</evidence>
<keyword evidence="7" id="KW-0378">Hydrolase</keyword>
<reference evidence="19 20" key="1">
    <citation type="submission" date="2024-05" db="EMBL/GenBank/DDBJ databases">
        <title>Genetic variation in Jamaican populations of the coffee berry borer (Hypothenemus hampei).</title>
        <authorList>
            <person name="Errbii M."/>
            <person name="Myrie A."/>
        </authorList>
    </citation>
    <scope>NUCLEOTIDE SEQUENCE [LARGE SCALE GENOMIC DNA]</scope>
    <source>
        <strain evidence="19">JA-Hopewell-2020-01-JO</strain>
        <tissue evidence="19">Whole body</tissue>
    </source>
</reference>
<organism evidence="19 20">
    <name type="scientific">Hypothenemus hampei</name>
    <name type="common">Coffee berry borer</name>
    <dbReference type="NCBI Taxonomy" id="57062"/>
    <lineage>
        <taxon>Eukaryota</taxon>
        <taxon>Metazoa</taxon>
        <taxon>Ecdysozoa</taxon>
        <taxon>Arthropoda</taxon>
        <taxon>Hexapoda</taxon>
        <taxon>Insecta</taxon>
        <taxon>Pterygota</taxon>
        <taxon>Neoptera</taxon>
        <taxon>Endopterygota</taxon>
        <taxon>Coleoptera</taxon>
        <taxon>Polyphaga</taxon>
        <taxon>Cucujiformia</taxon>
        <taxon>Curculionidae</taxon>
        <taxon>Scolytinae</taxon>
        <taxon>Hypothenemus</taxon>
    </lineage>
</organism>
<evidence type="ECO:0000256" key="2">
    <source>
        <dbReference type="ARBA" id="ARBA00011079"/>
    </source>
</evidence>
<comment type="function">
    <text evidence="13">Cleaves C-terminal amino acids linked to proline in peptides such as angiotensin II, III and des-Arg9-bradykinin. This cleavage occurs at acidic pH, but enzymatic activity is retained with some substrates at neutral pH.</text>
</comment>
<dbReference type="EC" id="3.4.16.2" evidence="14"/>
<evidence type="ECO:0000256" key="3">
    <source>
        <dbReference type="ARBA" id="ARBA00011738"/>
    </source>
</evidence>
<comment type="similarity">
    <text evidence="2">Belongs to the peptidase S28 family.</text>
</comment>
<dbReference type="Gene3D" id="3.40.50.1820">
    <property type="entry name" value="alpha/beta hydrolase"/>
    <property type="match status" value="1"/>
</dbReference>
<dbReference type="SUPFAM" id="SSF53474">
    <property type="entry name" value="alpha/beta-Hydrolases"/>
    <property type="match status" value="1"/>
</dbReference>
<evidence type="ECO:0000256" key="9">
    <source>
        <dbReference type="ARBA" id="ARBA00023157"/>
    </source>
</evidence>
<comment type="subcellular location">
    <subcellularLocation>
        <location evidence="1">Lysosome</location>
    </subcellularLocation>
</comment>
<dbReference type="EMBL" id="JBDJPC010000008">
    <property type="protein sequence ID" value="KAL1493398.1"/>
    <property type="molecule type" value="Genomic_DNA"/>
</dbReference>
<comment type="subunit">
    <text evidence="3">Homodimer.</text>
</comment>
<keyword evidence="5" id="KW-0645">Protease</keyword>
<dbReference type="Pfam" id="PF05577">
    <property type="entry name" value="Peptidase_S28"/>
    <property type="match status" value="1"/>
</dbReference>
<evidence type="ECO:0000256" key="5">
    <source>
        <dbReference type="ARBA" id="ARBA00022670"/>
    </source>
</evidence>
<keyword evidence="6 18" id="KW-0732">Signal</keyword>
<comment type="caution">
    <text evidence="19">The sequence shown here is derived from an EMBL/GenBank/DDBJ whole genome shotgun (WGS) entry which is preliminary data.</text>
</comment>
<dbReference type="PANTHER" id="PTHR11010">
    <property type="entry name" value="PROTEASE S28 PRO-X CARBOXYPEPTIDASE-RELATED"/>
    <property type="match status" value="1"/>
</dbReference>
<keyword evidence="11" id="KW-0458">Lysosome</keyword>
<dbReference type="Gene3D" id="1.20.120.980">
    <property type="entry name" value="Serine carboxypeptidase S28, SKS domain"/>
    <property type="match status" value="1"/>
</dbReference>
<evidence type="ECO:0000256" key="13">
    <source>
        <dbReference type="ARBA" id="ARBA00059701"/>
    </source>
</evidence>
<dbReference type="InterPro" id="IPR042269">
    <property type="entry name" value="Ser_carbopepase_S28_SKS"/>
</dbReference>
<feature type="signal peptide" evidence="18">
    <location>
        <begin position="1"/>
        <end position="17"/>
    </location>
</feature>
<evidence type="ECO:0000256" key="4">
    <source>
        <dbReference type="ARBA" id="ARBA00022645"/>
    </source>
</evidence>
<evidence type="ECO:0000313" key="20">
    <source>
        <dbReference type="Proteomes" id="UP001566132"/>
    </source>
</evidence>